<organism evidence="1">
    <name type="scientific">hydrothermal vent metagenome</name>
    <dbReference type="NCBI Taxonomy" id="652676"/>
    <lineage>
        <taxon>unclassified sequences</taxon>
        <taxon>metagenomes</taxon>
        <taxon>ecological metagenomes</taxon>
    </lineage>
</organism>
<evidence type="ECO:0000313" key="1">
    <source>
        <dbReference type="EMBL" id="VAX37404.1"/>
    </source>
</evidence>
<name>A0A3B1DMT2_9ZZZZ</name>
<accession>A0A3B1DMT2</accession>
<proteinExistence type="predicted"/>
<dbReference type="AlphaFoldDB" id="A0A3B1DMT2"/>
<reference evidence="1" key="1">
    <citation type="submission" date="2018-06" db="EMBL/GenBank/DDBJ databases">
        <authorList>
            <person name="Zhirakovskaya E."/>
        </authorList>
    </citation>
    <scope>NUCLEOTIDE SEQUENCE</scope>
</reference>
<gene>
    <name evidence="1" type="ORF">MNBD_PLANCTO02-897</name>
</gene>
<dbReference type="EMBL" id="UOGL01000119">
    <property type="protein sequence ID" value="VAX37404.1"/>
    <property type="molecule type" value="Genomic_DNA"/>
</dbReference>
<sequence length="67" mass="7861">MTARANPNVHTSPAQPEFKFFFVASSEETWYIVEVLFLSQRLFDNQFNKYPNSHAALFISKEEKDVF</sequence>
<protein>
    <submittedName>
        <fullName evidence="1">Uncharacterized protein</fullName>
    </submittedName>
</protein>